<dbReference type="EMBL" id="JACXZA010000004">
    <property type="protein sequence ID" value="MBD3920317.1"/>
    <property type="molecule type" value="Genomic_DNA"/>
</dbReference>
<evidence type="ECO:0000313" key="2">
    <source>
        <dbReference type="EMBL" id="MBD3920317.1"/>
    </source>
</evidence>
<gene>
    <name evidence="2" type="ORF">H8B09_16260</name>
</gene>
<reference evidence="2 3" key="1">
    <citation type="submission" date="2020-09" db="EMBL/GenBank/DDBJ databases">
        <title>Paenibacillus sp. strain PR3 16S rRNA gene Genome sequencing and assembly.</title>
        <authorList>
            <person name="Kim J."/>
        </authorList>
    </citation>
    <scope>NUCLEOTIDE SEQUENCE [LARGE SCALE GENOMIC DNA]</scope>
    <source>
        <strain evidence="2 3">PR3</strain>
    </source>
</reference>
<dbReference type="RefSeq" id="WP_191204625.1">
    <property type="nucleotide sequence ID" value="NZ_JACXZA010000004.1"/>
</dbReference>
<sequence>MNSTIRRRKSRLAQTAAAAMILAAALSQNSSFMSDRTIARDQQDVLPQPVLIPQHALGFEKSAV</sequence>
<feature type="chain" id="PRO_5046775903" evidence="1">
    <location>
        <begin position="28"/>
        <end position="64"/>
    </location>
</feature>
<keyword evidence="1" id="KW-0732">Signal</keyword>
<feature type="signal peptide" evidence="1">
    <location>
        <begin position="1"/>
        <end position="27"/>
    </location>
</feature>
<accession>A0ABR8MZ12</accession>
<evidence type="ECO:0000256" key="1">
    <source>
        <dbReference type="SAM" id="SignalP"/>
    </source>
</evidence>
<name>A0ABR8MZ12_9BACL</name>
<protein>
    <submittedName>
        <fullName evidence="2">Uncharacterized protein</fullName>
    </submittedName>
</protein>
<dbReference type="Proteomes" id="UP000609346">
    <property type="component" value="Unassembled WGS sequence"/>
</dbReference>
<proteinExistence type="predicted"/>
<comment type="caution">
    <text evidence="2">The sequence shown here is derived from an EMBL/GenBank/DDBJ whole genome shotgun (WGS) entry which is preliminary data.</text>
</comment>
<organism evidence="2 3">
    <name type="scientific">Paenibacillus terricola</name>
    <dbReference type="NCBI Taxonomy" id="2763503"/>
    <lineage>
        <taxon>Bacteria</taxon>
        <taxon>Bacillati</taxon>
        <taxon>Bacillota</taxon>
        <taxon>Bacilli</taxon>
        <taxon>Bacillales</taxon>
        <taxon>Paenibacillaceae</taxon>
        <taxon>Paenibacillus</taxon>
    </lineage>
</organism>
<evidence type="ECO:0000313" key="3">
    <source>
        <dbReference type="Proteomes" id="UP000609346"/>
    </source>
</evidence>
<keyword evidence="3" id="KW-1185">Reference proteome</keyword>